<dbReference type="EMBL" id="CP062983">
    <property type="protein sequence ID" value="QPC85068.1"/>
    <property type="molecule type" value="Genomic_DNA"/>
</dbReference>
<dbReference type="Proteomes" id="UP000594468">
    <property type="component" value="Chromosome"/>
</dbReference>
<keyword evidence="1" id="KW-0472">Membrane</keyword>
<evidence type="ECO:0000313" key="3">
    <source>
        <dbReference type="Proteomes" id="UP000594468"/>
    </source>
</evidence>
<name>A0A7S8EDN5_9CHLR</name>
<keyword evidence="1" id="KW-1133">Transmembrane helix</keyword>
<protein>
    <submittedName>
        <fullName evidence="2">Uncharacterized protein</fullName>
    </submittedName>
</protein>
<keyword evidence="1" id="KW-0812">Transmembrane</keyword>
<accession>A0A7S8EDN5</accession>
<dbReference type="RefSeq" id="WP_195173131.1">
    <property type="nucleotide sequence ID" value="NZ_CP062983.1"/>
</dbReference>
<organism evidence="2 3">
    <name type="scientific">Phototrophicus methaneseepsis</name>
    <dbReference type="NCBI Taxonomy" id="2710758"/>
    <lineage>
        <taxon>Bacteria</taxon>
        <taxon>Bacillati</taxon>
        <taxon>Chloroflexota</taxon>
        <taxon>Candidatus Thermofontia</taxon>
        <taxon>Phototrophicales</taxon>
        <taxon>Phototrophicaceae</taxon>
        <taxon>Phototrophicus</taxon>
    </lineage>
</organism>
<evidence type="ECO:0000256" key="1">
    <source>
        <dbReference type="SAM" id="Phobius"/>
    </source>
</evidence>
<proteinExistence type="predicted"/>
<gene>
    <name evidence="2" type="ORF">G4Y79_12085</name>
</gene>
<reference evidence="2 3" key="1">
    <citation type="submission" date="2020-02" db="EMBL/GenBank/DDBJ databases">
        <authorList>
            <person name="Zheng R.K."/>
            <person name="Sun C.M."/>
        </authorList>
    </citation>
    <scope>NUCLEOTIDE SEQUENCE [LARGE SCALE GENOMIC DNA]</scope>
    <source>
        <strain evidence="3">rifampicinis</strain>
    </source>
</reference>
<feature type="transmembrane region" description="Helical" evidence="1">
    <location>
        <begin position="15"/>
        <end position="36"/>
    </location>
</feature>
<dbReference type="KEGG" id="pmet:G4Y79_12085"/>
<sequence>MTQKPKRKNNPSRQIKLIFVGGIVIVVALVLMLTVLGPSVGRVYSNVVQVLPEATALVTSMP</sequence>
<dbReference type="AlphaFoldDB" id="A0A7S8EDN5"/>
<keyword evidence="3" id="KW-1185">Reference proteome</keyword>
<evidence type="ECO:0000313" key="2">
    <source>
        <dbReference type="EMBL" id="QPC85068.1"/>
    </source>
</evidence>